<proteinExistence type="predicted"/>
<gene>
    <name evidence="1" type="ORF">BDN71DRAFT_1510108</name>
</gene>
<reference evidence="1" key="1">
    <citation type="submission" date="2020-11" db="EMBL/GenBank/DDBJ databases">
        <authorList>
            <consortium name="DOE Joint Genome Institute"/>
            <person name="Ahrendt S."/>
            <person name="Riley R."/>
            <person name="Andreopoulos W."/>
            <person name="Labutti K."/>
            <person name="Pangilinan J."/>
            <person name="Ruiz-Duenas F.J."/>
            <person name="Barrasa J.M."/>
            <person name="Sanchez-Garcia M."/>
            <person name="Camarero S."/>
            <person name="Miyauchi S."/>
            <person name="Serrano A."/>
            <person name="Linde D."/>
            <person name="Babiker R."/>
            <person name="Drula E."/>
            <person name="Ayuso-Fernandez I."/>
            <person name="Pacheco R."/>
            <person name="Padilla G."/>
            <person name="Ferreira P."/>
            <person name="Barriuso J."/>
            <person name="Kellner H."/>
            <person name="Castanera R."/>
            <person name="Alfaro M."/>
            <person name="Ramirez L."/>
            <person name="Pisabarro A.G."/>
            <person name="Kuo A."/>
            <person name="Tritt A."/>
            <person name="Lipzen A."/>
            <person name="He G."/>
            <person name="Yan M."/>
            <person name="Ng V."/>
            <person name="Cullen D."/>
            <person name="Martin F."/>
            <person name="Rosso M.-N."/>
            <person name="Henrissat B."/>
            <person name="Hibbett D."/>
            <person name="Martinez A.T."/>
            <person name="Grigoriev I.V."/>
        </authorList>
    </citation>
    <scope>NUCLEOTIDE SEQUENCE</scope>
    <source>
        <strain evidence="1">ATCC 90797</strain>
    </source>
</reference>
<dbReference type="GO" id="GO:0016705">
    <property type="term" value="F:oxidoreductase activity, acting on paired donors, with incorporation or reduction of molecular oxygen"/>
    <property type="evidence" value="ECO:0007669"/>
    <property type="project" value="InterPro"/>
</dbReference>
<dbReference type="Proteomes" id="UP000807025">
    <property type="component" value="Unassembled WGS sequence"/>
</dbReference>
<accession>A0A9P5ZPV0</accession>
<dbReference type="EMBL" id="MU154613">
    <property type="protein sequence ID" value="KAF9491764.1"/>
    <property type="molecule type" value="Genomic_DNA"/>
</dbReference>
<dbReference type="GO" id="GO:0020037">
    <property type="term" value="F:heme binding"/>
    <property type="evidence" value="ECO:0007669"/>
    <property type="project" value="InterPro"/>
</dbReference>
<comment type="caution">
    <text evidence="1">The sequence shown here is derived from an EMBL/GenBank/DDBJ whole genome shotgun (WGS) entry which is preliminary data.</text>
</comment>
<dbReference type="Gene3D" id="1.10.630.10">
    <property type="entry name" value="Cytochrome P450"/>
    <property type="match status" value="1"/>
</dbReference>
<evidence type="ECO:0000313" key="2">
    <source>
        <dbReference type="Proteomes" id="UP000807025"/>
    </source>
</evidence>
<protein>
    <submittedName>
        <fullName evidence="1">Uncharacterized protein</fullName>
    </submittedName>
</protein>
<organism evidence="1 2">
    <name type="scientific">Pleurotus eryngii</name>
    <name type="common">Boletus of the steppes</name>
    <dbReference type="NCBI Taxonomy" id="5323"/>
    <lineage>
        <taxon>Eukaryota</taxon>
        <taxon>Fungi</taxon>
        <taxon>Dikarya</taxon>
        <taxon>Basidiomycota</taxon>
        <taxon>Agaricomycotina</taxon>
        <taxon>Agaricomycetes</taxon>
        <taxon>Agaricomycetidae</taxon>
        <taxon>Agaricales</taxon>
        <taxon>Pleurotineae</taxon>
        <taxon>Pleurotaceae</taxon>
        <taxon>Pleurotus</taxon>
    </lineage>
</organism>
<evidence type="ECO:0000313" key="1">
    <source>
        <dbReference type="EMBL" id="KAF9491764.1"/>
    </source>
</evidence>
<name>A0A9P5ZPV0_PLEER</name>
<dbReference type="OrthoDB" id="1055148at2759"/>
<dbReference type="GO" id="GO:0004497">
    <property type="term" value="F:monooxygenase activity"/>
    <property type="evidence" value="ECO:0007669"/>
    <property type="project" value="InterPro"/>
</dbReference>
<sequence>MLTNWAMMPPAIFWMEFLLKHPPTIAPLLTILLNAKHRLPTHAVLQLCWRLTQAVRVLHFQHHYSRELVQRLYESPFEFQAHIRHATGASVLTSVYGLHVQKKDDHYITLTDNALKCLDVSFIGAFMVDVFPILKHVP</sequence>
<keyword evidence="2" id="KW-1185">Reference proteome</keyword>
<dbReference type="GO" id="GO:0005506">
    <property type="term" value="F:iron ion binding"/>
    <property type="evidence" value="ECO:0007669"/>
    <property type="project" value="InterPro"/>
</dbReference>
<dbReference type="AlphaFoldDB" id="A0A9P5ZPV0"/>
<dbReference type="InterPro" id="IPR036396">
    <property type="entry name" value="Cyt_P450_sf"/>
</dbReference>